<keyword evidence="2" id="KW-1185">Reference proteome</keyword>
<accession>A0ABT7U8B9</accession>
<gene>
    <name evidence="1" type="ORF">QUW02_12695</name>
</gene>
<protein>
    <recommendedName>
        <fullName evidence="3">Lipoprotein</fullName>
    </recommendedName>
</protein>
<dbReference type="PROSITE" id="PS51257">
    <property type="entry name" value="PROKAR_LIPOPROTEIN"/>
    <property type="match status" value="1"/>
</dbReference>
<evidence type="ECO:0000313" key="2">
    <source>
        <dbReference type="Proteomes" id="UP001228403"/>
    </source>
</evidence>
<evidence type="ECO:0000313" key="1">
    <source>
        <dbReference type="EMBL" id="MDM8146765.1"/>
    </source>
</evidence>
<dbReference type="Proteomes" id="UP001228403">
    <property type="component" value="Unassembled WGS sequence"/>
</dbReference>
<dbReference type="EMBL" id="JAUDCF010000049">
    <property type="protein sequence ID" value="MDM8146765.1"/>
    <property type="molecule type" value="Genomic_DNA"/>
</dbReference>
<name>A0ABT7U8B9_9BACE</name>
<evidence type="ECO:0008006" key="3">
    <source>
        <dbReference type="Google" id="ProtNLM"/>
    </source>
</evidence>
<comment type="caution">
    <text evidence="1">The sequence shown here is derived from an EMBL/GenBank/DDBJ whole genome shotgun (WGS) entry which is preliminary data.</text>
</comment>
<reference evidence="2" key="2">
    <citation type="submission" date="2023-07" db="EMBL/GenBank/DDBJ databases">
        <title>Identification and characterization of horizontal gene transfer across gut microbiota members of farm animals based on homology search.</title>
        <authorList>
            <person name="Schwarzerova J."/>
            <person name="Nykrynova M."/>
            <person name="Jureckova K."/>
            <person name="Cejkova D."/>
            <person name="Rychlik I."/>
        </authorList>
    </citation>
    <scope>NUCLEOTIDE SEQUENCE [LARGE SCALE GENOMIC DNA]</scope>
    <source>
        <strain evidence="2">ET4</strain>
    </source>
</reference>
<reference evidence="1 2" key="1">
    <citation type="submission" date="2023-06" db="EMBL/GenBank/DDBJ databases">
        <authorList>
            <person name="Zeman M."/>
            <person name="Kubasova T."/>
            <person name="Jahodarova E."/>
            <person name="Nykrynova M."/>
            <person name="Rychlik I."/>
        </authorList>
    </citation>
    <scope>NUCLEOTIDE SEQUENCE [LARGE SCALE GENOMIC DNA]</scope>
    <source>
        <strain evidence="1 2">ET4</strain>
    </source>
</reference>
<proteinExistence type="predicted"/>
<organism evidence="1 2">
    <name type="scientific">Bacteroides eggerthii</name>
    <dbReference type="NCBI Taxonomy" id="28111"/>
    <lineage>
        <taxon>Bacteria</taxon>
        <taxon>Pseudomonadati</taxon>
        <taxon>Bacteroidota</taxon>
        <taxon>Bacteroidia</taxon>
        <taxon>Bacteroidales</taxon>
        <taxon>Bacteroidaceae</taxon>
        <taxon>Bacteroides</taxon>
    </lineage>
</organism>
<sequence length="118" mass="14118">MKKTILAILFLNMFLAACDSKGPRGNVYIPERTSDEIAEEVYNAYENNDYFYEYDTDLYYKEDGEWKYYGKRSVYSNPADKDECDKWVQFGNTKQDAEYTDIGGYTFRVQYRGVYYYF</sequence>